<evidence type="ECO:0000313" key="10">
    <source>
        <dbReference type="Proteomes" id="UP000314983"/>
    </source>
</evidence>
<evidence type="ECO:0000256" key="2">
    <source>
        <dbReference type="ARBA" id="ARBA00022475"/>
    </source>
</evidence>
<dbReference type="Gene3D" id="2.60.40.10">
    <property type="entry name" value="Immunoglobulins"/>
    <property type="match status" value="1"/>
</dbReference>
<keyword evidence="3" id="KW-0732">Signal</keyword>
<dbReference type="PANTHER" id="PTHR19433">
    <property type="entry name" value="T-CELL RECEPTOR ALPHA CHAIN V REGION-RELATED"/>
    <property type="match status" value="1"/>
</dbReference>
<evidence type="ECO:0000256" key="7">
    <source>
        <dbReference type="ARBA" id="ARBA00023180"/>
    </source>
</evidence>
<protein>
    <recommendedName>
        <fullName evidence="8">Ig-like domain-containing protein</fullName>
    </recommendedName>
</protein>
<keyword evidence="7" id="KW-0325">Glycoprotein</keyword>
<reference evidence="10" key="1">
    <citation type="journal article" date="2014" name="Science">
        <title>Nonhuman genetics. Genomic basis for the convergent evolution of electric organs.</title>
        <authorList>
            <person name="Gallant J.R."/>
            <person name="Traeger L.L."/>
            <person name="Volkening J.D."/>
            <person name="Moffett H."/>
            <person name="Chen P.H."/>
            <person name="Novina C.D."/>
            <person name="Phillips G.N.Jr."/>
            <person name="Anand R."/>
            <person name="Wells G.B."/>
            <person name="Pinch M."/>
            <person name="Guth R."/>
            <person name="Unguez G.A."/>
            <person name="Albert J.S."/>
            <person name="Zakon H.H."/>
            <person name="Samanta M.P."/>
            <person name="Sussman M.R."/>
        </authorList>
    </citation>
    <scope>NUCLEOTIDE SEQUENCE [LARGE SCALE GENOMIC DNA]</scope>
</reference>
<accession>A0A4W4G6J9</accession>
<dbReference type="PANTHER" id="PTHR19433:SF111">
    <property type="entry name" value="T CELL RECEPTOR ALPHA VARIABLE 4"/>
    <property type="match status" value="1"/>
</dbReference>
<organism evidence="9 10">
    <name type="scientific">Electrophorus electricus</name>
    <name type="common">Electric eel</name>
    <name type="synonym">Gymnotus electricus</name>
    <dbReference type="NCBI Taxonomy" id="8005"/>
    <lineage>
        <taxon>Eukaryota</taxon>
        <taxon>Metazoa</taxon>
        <taxon>Chordata</taxon>
        <taxon>Craniata</taxon>
        <taxon>Vertebrata</taxon>
        <taxon>Euteleostomi</taxon>
        <taxon>Actinopterygii</taxon>
        <taxon>Neopterygii</taxon>
        <taxon>Teleostei</taxon>
        <taxon>Ostariophysi</taxon>
        <taxon>Gymnotiformes</taxon>
        <taxon>Gymnotoidei</taxon>
        <taxon>Gymnotidae</taxon>
        <taxon>Electrophorus</taxon>
    </lineage>
</organism>
<sequence length="166" mass="18803">MFFILSPSYSLSLLSFCGVFWITDLLPLTLGSPDTLILVAEPGDDVTIWYQREKTTATYVYWFKHTDSSVPFYVGCQFYSIFSPPSLCYFGNQSKRMVMSVNSQNTSLTITAVNHTDTGLYYCGIMQSIHISFSNETYLQVKGFCANKTLNYSLTKICLIKSDYAL</sequence>
<evidence type="ECO:0000256" key="3">
    <source>
        <dbReference type="ARBA" id="ARBA00022729"/>
    </source>
</evidence>
<dbReference type="InterPro" id="IPR013783">
    <property type="entry name" value="Ig-like_fold"/>
</dbReference>
<reference evidence="9" key="3">
    <citation type="submission" date="2020-05" db="EMBL/GenBank/DDBJ databases">
        <title>Electrophorus electricus (electric eel) genome, fEleEle1, primary haplotype.</title>
        <authorList>
            <person name="Myers G."/>
            <person name="Meyer A."/>
            <person name="Fedrigo O."/>
            <person name="Formenti G."/>
            <person name="Rhie A."/>
            <person name="Tracey A."/>
            <person name="Sims Y."/>
            <person name="Jarvis E.D."/>
        </authorList>
    </citation>
    <scope>NUCLEOTIDE SEQUENCE [LARGE SCALE GENOMIC DNA]</scope>
</reference>
<dbReference type="SUPFAM" id="SSF48726">
    <property type="entry name" value="Immunoglobulin"/>
    <property type="match status" value="1"/>
</dbReference>
<evidence type="ECO:0000256" key="6">
    <source>
        <dbReference type="ARBA" id="ARBA00023157"/>
    </source>
</evidence>
<dbReference type="GO" id="GO:0009617">
    <property type="term" value="P:response to bacterium"/>
    <property type="evidence" value="ECO:0007669"/>
    <property type="project" value="TreeGrafter"/>
</dbReference>
<reference evidence="9" key="4">
    <citation type="submission" date="2025-08" db="UniProtKB">
        <authorList>
            <consortium name="Ensembl"/>
        </authorList>
    </citation>
    <scope>IDENTIFICATION</scope>
</reference>
<reference evidence="9" key="5">
    <citation type="submission" date="2025-09" db="UniProtKB">
        <authorList>
            <consortium name="Ensembl"/>
        </authorList>
    </citation>
    <scope>IDENTIFICATION</scope>
</reference>
<evidence type="ECO:0000256" key="4">
    <source>
        <dbReference type="ARBA" id="ARBA00022859"/>
    </source>
</evidence>
<dbReference type="InterPro" id="IPR013106">
    <property type="entry name" value="Ig_V-set"/>
</dbReference>
<keyword evidence="10" id="KW-1185">Reference proteome</keyword>
<dbReference type="GO" id="GO:0005886">
    <property type="term" value="C:plasma membrane"/>
    <property type="evidence" value="ECO:0007669"/>
    <property type="project" value="UniProtKB-SubCell"/>
</dbReference>
<dbReference type="InterPro" id="IPR007110">
    <property type="entry name" value="Ig-like_dom"/>
</dbReference>
<dbReference type="InterPro" id="IPR052051">
    <property type="entry name" value="TCR_complex_component"/>
</dbReference>
<evidence type="ECO:0000256" key="1">
    <source>
        <dbReference type="ARBA" id="ARBA00004236"/>
    </source>
</evidence>
<proteinExistence type="predicted"/>
<dbReference type="InterPro" id="IPR003599">
    <property type="entry name" value="Ig_sub"/>
</dbReference>
<dbReference type="Pfam" id="PF07686">
    <property type="entry name" value="V-set"/>
    <property type="match status" value="1"/>
</dbReference>
<dbReference type="GO" id="GO:0002376">
    <property type="term" value="P:immune system process"/>
    <property type="evidence" value="ECO:0007669"/>
    <property type="project" value="UniProtKB-KW"/>
</dbReference>
<dbReference type="InterPro" id="IPR036179">
    <property type="entry name" value="Ig-like_dom_sf"/>
</dbReference>
<dbReference type="Proteomes" id="UP000314983">
    <property type="component" value="Chromosome 5"/>
</dbReference>
<evidence type="ECO:0000256" key="5">
    <source>
        <dbReference type="ARBA" id="ARBA00023136"/>
    </source>
</evidence>
<comment type="subcellular location">
    <subcellularLocation>
        <location evidence="1">Cell membrane</location>
    </subcellularLocation>
</comment>
<keyword evidence="6" id="KW-1015">Disulfide bond</keyword>
<dbReference type="GeneTree" id="ENSGT00970000194015"/>
<name>A0A4W4G6J9_ELEEL</name>
<keyword evidence="4" id="KW-0391">Immunity</keyword>
<dbReference type="Ensembl" id="ENSEEET00000032342.2">
    <property type="protein sequence ID" value="ENSEEEP00000031956.2"/>
    <property type="gene ID" value="ENSEEEG00000028050.1"/>
</dbReference>
<evidence type="ECO:0000259" key="8">
    <source>
        <dbReference type="PROSITE" id="PS50835"/>
    </source>
</evidence>
<keyword evidence="5" id="KW-0472">Membrane</keyword>
<reference evidence="10" key="2">
    <citation type="journal article" date="2017" name="Sci. Adv.">
        <title>A tail of two voltages: Proteomic comparison of the three electric organs of the electric eel.</title>
        <authorList>
            <person name="Traeger L.L."/>
            <person name="Sabat G."/>
            <person name="Barrett-Wilt G.A."/>
            <person name="Wells G.B."/>
            <person name="Sussman M.R."/>
        </authorList>
    </citation>
    <scope>NUCLEOTIDE SEQUENCE [LARGE SCALE GENOMIC DNA]</scope>
</reference>
<evidence type="ECO:0000313" key="9">
    <source>
        <dbReference type="Ensembl" id="ENSEEEP00000031956.2"/>
    </source>
</evidence>
<dbReference type="AlphaFoldDB" id="A0A4W4G6J9"/>
<keyword evidence="2" id="KW-1003">Cell membrane</keyword>
<dbReference type="SMART" id="SM00409">
    <property type="entry name" value="IG"/>
    <property type="match status" value="1"/>
</dbReference>
<feature type="domain" description="Ig-like" evidence="8">
    <location>
        <begin position="33"/>
        <end position="134"/>
    </location>
</feature>
<dbReference type="PROSITE" id="PS50835">
    <property type="entry name" value="IG_LIKE"/>
    <property type="match status" value="1"/>
</dbReference>